<evidence type="ECO:0000313" key="3">
    <source>
        <dbReference type="Proteomes" id="UP000654075"/>
    </source>
</evidence>
<dbReference type="Proteomes" id="UP000654075">
    <property type="component" value="Unassembled WGS sequence"/>
</dbReference>
<feature type="transmembrane region" description="Helical" evidence="1">
    <location>
        <begin position="22"/>
        <end position="46"/>
    </location>
</feature>
<keyword evidence="3" id="KW-1185">Reference proteome</keyword>
<sequence length="106" mass="10768">AVLVLIVGYFSALQVYVLQIEFALGLLSLALLIGQLLLASIAGLVFSSTARDTVLVLLGGSAAVAAVVVALVFDFGEKWSKEQLQSALSVGLFLGVGSMALAATAG</sequence>
<dbReference type="EMBL" id="CAJNNV010022207">
    <property type="protein sequence ID" value="CAE8607929.1"/>
    <property type="molecule type" value="Genomic_DNA"/>
</dbReference>
<evidence type="ECO:0000313" key="2">
    <source>
        <dbReference type="EMBL" id="CAE8607929.1"/>
    </source>
</evidence>
<feature type="non-terminal residue" evidence="2">
    <location>
        <position position="1"/>
    </location>
</feature>
<proteinExistence type="predicted"/>
<dbReference type="AlphaFoldDB" id="A0A813F8A0"/>
<accession>A0A813F8A0</accession>
<name>A0A813F8A0_POLGL</name>
<feature type="transmembrane region" description="Helical" evidence="1">
    <location>
        <begin position="85"/>
        <end position="105"/>
    </location>
</feature>
<feature type="transmembrane region" description="Helical" evidence="1">
    <location>
        <begin position="53"/>
        <end position="73"/>
    </location>
</feature>
<feature type="non-terminal residue" evidence="2">
    <location>
        <position position="106"/>
    </location>
</feature>
<reference evidence="2" key="1">
    <citation type="submission" date="2021-02" db="EMBL/GenBank/DDBJ databases">
        <authorList>
            <person name="Dougan E. K."/>
            <person name="Rhodes N."/>
            <person name="Thang M."/>
            <person name="Chan C."/>
        </authorList>
    </citation>
    <scope>NUCLEOTIDE SEQUENCE</scope>
</reference>
<protein>
    <recommendedName>
        <fullName evidence="4">Dolichyl-diphosphooligosaccharide--protein glycosyltransferase subunit KCP2</fullName>
    </recommendedName>
</protein>
<gene>
    <name evidence="2" type="ORF">PGLA1383_LOCUS25830</name>
</gene>
<organism evidence="2 3">
    <name type="scientific">Polarella glacialis</name>
    <name type="common">Dinoflagellate</name>
    <dbReference type="NCBI Taxonomy" id="89957"/>
    <lineage>
        <taxon>Eukaryota</taxon>
        <taxon>Sar</taxon>
        <taxon>Alveolata</taxon>
        <taxon>Dinophyceae</taxon>
        <taxon>Suessiales</taxon>
        <taxon>Suessiaceae</taxon>
        <taxon>Polarella</taxon>
    </lineage>
</organism>
<keyword evidence="1" id="KW-1133">Transmembrane helix</keyword>
<evidence type="ECO:0008006" key="4">
    <source>
        <dbReference type="Google" id="ProtNLM"/>
    </source>
</evidence>
<evidence type="ECO:0000256" key="1">
    <source>
        <dbReference type="SAM" id="Phobius"/>
    </source>
</evidence>
<comment type="caution">
    <text evidence="2">The sequence shown here is derived from an EMBL/GenBank/DDBJ whole genome shotgun (WGS) entry which is preliminary data.</text>
</comment>
<keyword evidence="1" id="KW-0472">Membrane</keyword>
<keyword evidence="1" id="KW-0812">Transmembrane</keyword>